<organism evidence="1 2">
    <name type="scientific">Intoshia linei</name>
    <dbReference type="NCBI Taxonomy" id="1819745"/>
    <lineage>
        <taxon>Eukaryota</taxon>
        <taxon>Metazoa</taxon>
        <taxon>Spiralia</taxon>
        <taxon>Lophotrochozoa</taxon>
        <taxon>Mesozoa</taxon>
        <taxon>Orthonectida</taxon>
        <taxon>Rhopaluridae</taxon>
        <taxon>Intoshia</taxon>
    </lineage>
</organism>
<name>A0A177AYB6_9BILA</name>
<gene>
    <name evidence="1" type="ORF">A3Q56_05900</name>
</gene>
<dbReference type="AlphaFoldDB" id="A0A177AYB6"/>
<feature type="non-terminal residue" evidence="1">
    <location>
        <position position="1"/>
    </location>
</feature>
<dbReference type="Proteomes" id="UP000078046">
    <property type="component" value="Unassembled WGS sequence"/>
</dbReference>
<accession>A0A177AYB6</accession>
<protein>
    <submittedName>
        <fullName evidence="1">Uncharacterized protein</fullName>
    </submittedName>
</protein>
<evidence type="ECO:0000313" key="1">
    <source>
        <dbReference type="EMBL" id="OAF66373.1"/>
    </source>
</evidence>
<proteinExistence type="predicted"/>
<sequence>DRVPNNTRYSILDDIIDQTPVLNQDVVEAIDVLSTDQSEMPNCQLKRINF</sequence>
<dbReference type="EMBL" id="LWCA01000951">
    <property type="protein sequence ID" value="OAF66373.1"/>
    <property type="molecule type" value="Genomic_DNA"/>
</dbReference>
<keyword evidence="2" id="KW-1185">Reference proteome</keyword>
<comment type="caution">
    <text evidence="1">The sequence shown here is derived from an EMBL/GenBank/DDBJ whole genome shotgun (WGS) entry which is preliminary data.</text>
</comment>
<reference evidence="1 2" key="1">
    <citation type="submission" date="2016-04" db="EMBL/GenBank/DDBJ databases">
        <title>The genome of Intoshia linei affirms orthonectids as highly simplified spiralians.</title>
        <authorList>
            <person name="Mikhailov K.V."/>
            <person name="Slusarev G.S."/>
            <person name="Nikitin M.A."/>
            <person name="Logacheva M.D."/>
            <person name="Penin A."/>
            <person name="Aleoshin V."/>
            <person name="Panchin Y.V."/>
        </authorList>
    </citation>
    <scope>NUCLEOTIDE SEQUENCE [LARGE SCALE GENOMIC DNA]</scope>
    <source>
        <strain evidence="1">Intl2013</strain>
        <tissue evidence="1">Whole animal</tissue>
    </source>
</reference>
<evidence type="ECO:0000313" key="2">
    <source>
        <dbReference type="Proteomes" id="UP000078046"/>
    </source>
</evidence>